<dbReference type="RefSeq" id="WP_009805979.1">
    <property type="nucleotide sequence ID" value="NZ_CH724131.1"/>
</dbReference>
<evidence type="ECO:0000313" key="3">
    <source>
        <dbReference type="Proteomes" id="UP000004318"/>
    </source>
</evidence>
<sequence length="57" mass="6494">MQTDRPTSAPNYTNATLWMGFINLLWIFGLIWSLFGLLAVIAVGWLLNLGISRLRRT</sequence>
<organism evidence="2 3">
    <name type="scientific">Pseudooceanicola batsensis (strain ATCC BAA-863 / DSM 15984 / KCTC 12145 / HTCC2597)</name>
    <name type="common">Oceanicola batsensis</name>
    <dbReference type="NCBI Taxonomy" id="252305"/>
    <lineage>
        <taxon>Bacteria</taxon>
        <taxon>Pseudomonadati</taxon>
        <taxon>Pseudomonadota</taxon>
        <taxon>Alphaproteobacteria</taxon>
        <taxon>Rhodobacterales</taxon>
        <taxon>Paracoccaceae</taxon>
        <taxon>Pseudooceanicola</taxon>
    </lineage>
</organism>
<keyword evidence="1" id="KW-0472">Membrane</keyword>
<dbReference type="eggNOG" id="ENOG5031BAH">
    <property type="taxonomic scope" value="Bacteria"/>
</dbReference>
<protein>
    <submittedName>
        <fullName evidence="2">Uncharacterized protein</fullName>
    </submittedName>
</protein>
<feature type="transmembrane region" description="Helical" evidence="1">
    <location>
        <begin position="20"/>
        <end position="47"/>
    </location>
</feature>
<name>A3TUM9_PSEBH</name>
<accession>A3TUM9</accession>
<keyword evidence="1" id="KW-0812">Transmembrane</keyword>
<gene>
    <name evidence="2" type="ORF">OB2597_08784</name>
</gene>
<reference evidence="2 3" key="1">
    <citation type="journal article" date="2010" name="J. Bacteriol.">
        <title>Genome sequences of Oceanicola granulosus HTCC2516(T) and Oceanicola batsensis HTCC2597(TDelta).</title>
        <authorList>
            <person name="Thrash J.C."/>
            <person name="Cho J.C."/>
            <person name="Vergin K.L."/>
            <person name="Giovannoni S.J."/>
        </authorList>
    </citation>
    <scope>NUCLEOTIDE SEQUENCE [LARGE SCALE GENOMIC DNA]</scope>
    <source>
        <strain evidence="3">ATCC BAA-863 / DSM 15984 / KCTC 12145 / HTCC2597</strain>
    </source>
</reference>
<dbReference type="EMBL" id="AAMO01000002">
    <property type="protein sequence ID" value="EAQ04225.1"/>
    <property type="molecule type" value="Genomic_DNA"/>
</dbReference>
<comment type="caution">
    <text evidence="2">The sequence shown here is derived from an EMBL/GenBank/DDBJ whole genome shotgun (WGS) entry which is preliminary data.</text>
</comment>
<evidence type="ECO:0000256" key="1">
    <source>
        <dbReference type="SAM" id="Phobius"/>
    </source>
</evidence>
<evidence type="ECO:0000313" key="2">
    <source>
        <dbReference type="EMBL" id="EAQ04225.1"/>
    </source>
</evidence>
<keyword evidence="1" id="KW-1133">Transmembrane helix</keyword>
<keyword evidence="3" id="KW-1185">Reference proteome</keyword>
<dbReference type="AlphaFoldDB" id="A3TUM9"/>
<dbReference type="Proteomes" id="UP000004318">
    <property type="component" value="Unassembled WGS sequence"/>
</dbReference>
<dbReference type="HOGENOM" id="CLU_199813_0_0_5"/>
<proteinExistence type="predicted"/>